<organism evidence="1 2">
    <name type="scientific">Streptococcus ratti FA-1 = DSM 20564</name>
    <dbReference type="NCBI Taxonomy" id="699248"/>
    <lineage>
        <taxon>Bacteria</taxon>
        <taxon>Bacillati</taxon>
        <taxon>Bacillota</taxon>
        <taxon>Bacilli</taxon>
        <taxon>Lactobacillales</taxon>
        <taxon>Streptococcaceae</taxon>
        <taxon>Streptococcus</taxon>
    </lineage>
</organism>
<gene>
    <name evidence="1" type="ORF">SRA_10268</name>
</gene>
<accession>A0ABN0GSI0</accession>
<keyword evidence="2" id="KW-1185">Reference proteome</keyword>
<reference evidence="1 2" key="1">
    <citation type="submission" date="2009-12" db="EMBL/GenBank/DDBJ databases">
        <authorList>
            <person name="Lefebure T."/>
            <person name="Cornejo O.E."/>
            <person name="Pavinski Bitar P.D."/>
            <person name="Lang P."/>
            <person name="Stanhope M.J."/>
        </authorList>
    </citation>
    <scope>NUCLEOTIDE SEQUENCE [LARGE SCALE GENOMIC DNA]</scope>
    <source>
        <strain evidence="1 2">FA-1</strain>
    </source>
</reference>
<dbReference type="Proteomes" id="UP000007815">
    <property type="component" value="Unassembled WGS sequence"/>
</dbReference>
<name>A0ABN0GSI0_STRRT</name>
<comment type="caution">
    <text evidence="1">The sequence shown here is derived from an EMBL/GenBank/DDBJ whole genome shotgun (WGS) entry which is preliminary data.</text>
</comment>
<dbReference type="EMBL" id="AJTZ01000006">
    <property type="protein sequence ID" value="EJN93267.1"/>
    <property type="molecule type" value="Genomic_DNA"/>
</dbReference>
<evidence type="ECO:0000313" key="2">
    <source>
        <dbReference type="Proteomes" id="UP000007815"/>
    </source>
</evidence>
<evidence type="ECO:0000313" key="1">
    <source>
        <dbReference type="EMBL" id="EJN93267.1"/>
    </source>
</evidence>
<proteinExistence type="predicted"/>
<protein>
    <submittedName>
        <fullName evidence="1">Uncharacterized protein</fullName>
    </submittedName>
</protein>
<sequence length="43" mass="4836">MSRRIRANDCLILAQNLFDRWGDSAITLAIAKKAAAIYLDRTV</sequence>